<comment type="function">
    <text evidence="1 11">Catalyzes the 6-electron oxidation of protoporphyrinogen-IX to form protoporphyrin-IX.</text>
</comment>
<feature type="domain" description="Amine oxidase" evidence="12">
    <location>
        <begin position="3"/>
        <end position="413"/>
    </location>
</feature>
<evidence type="ECO:0000256" key="2">
    <source>
        <dbReference type="ARBA" id="ARBA00005073"/>
    </source>
</evidence>
<keyword evidence="14" id="KW-1185">Reference proteome</keyword>
<comment type="pathway">
    <text evidence="2 11">Porphyrin-containing compound metabolism; protoporphyrin-IX biosynthesis; protoporphyrin-IX from protoporphyrinogen-IX: step 1/1.</text>
</comment>
<organism evidence="13 14">
    <name type="scientific">Discina gigas</name>
    <dbReference type="NCBI Taxonomy" id="1032678"/>
    <lineage>
        <taxon>Eukaryota</taxon>
        <taxon>Fungi</taxon>
        <taxon>Dikarya</taxon>
        <taxon>Ascomycota</taxon>
        <taxon>Pezizomycotina</taxon>
        <taxon>Pezizomycetes</taxon>
        <taxon>Pezizales</taxon>
        <taxon>Discinaceae</taxon>
        <taxon>Discina</taxon>
    </lineage>
</organism>
<dbReference type="InterPro" id="IPR004572">
    <property type="entry name" value="Protoporphyrinogen_oxidase"/>
</dbReference>
<evidence type="ECO:0000256" key="3">
    <source>
        <dbReference type="ARBA" id="ARBA00010551"/>
    </source>
</evidence>
<dbReference type="EC" id="1.3.3.4" evidence="4 11"/>
<name>A0ABR3GJT8_9PEZI</name>
<keyword evidence="9 11" id="KW-0627">Porphyrin biosynthesis</keyword>
<keyword evidence="8 11" id="KW-0350">Heme biosynthesis</keyword>
<evidence type="ECO:0000256" key="8">
    <source>
        <dbReference type="ARBA" id="ARBA00023133"/>
    </source>
</evidence>
<dbReference type="Proteomes" id="UP001447188">
    <property type="component" value="Unassembled WGS sequence"/>
</dbReference>
<evidence type="ECO:0000313" key="14">
    <source>
        <dbReference type="Proteomes" id="UP001447188"/>
    </source>
</evidence>
<dbReference type="SUPFAM" id="SSF54373">
    <property type="entry name" value="FAD-linked reductases, C-terminal domain"/>
    <property type="match status" value="1"/>
</dbReference>
<evidence type="ECO:0000256" key="6">
    <source>
        <dbReference type="ARBA" id="ARBA00022827"/>
    </source>
</evidence>
<proteinExistence type="inferred from homology"/>
<keyword evidence="5 11" id="KW-0285">Flavoprotein</keyword>
<keyword evidence="7 11" id="KW-0560">Oxidoreductase</keyword>
<dbReference type="PANTHER" id="PTHR42923">
    <property type="entry name" value="PROTOPORPHYRINOGEN OXIDASE"/>
    <property type="match status" value="1"/>
</dbReference>
<dbReference type="SUPFAM" id="SSF51905">
    <property type="entry name" value="FAD/NAD(P)-binding domain"/>
    <property type="match status" value="1"/>
</dbReference>
<protein>
    <recommendedName>
        <fullName evidence="4 11">Protoporphyrinogen oxidase</fullName>
        <ecNumber evidence="4 11">1.3.3.4</ecNumber>
    </recommendedName>
</protein>
<evidence type="ECO:0000256" key="5">
    <source>
        <dbReference type="ARBA" id="ARBA00022630"/>
    </source>
</evidence>
<reference evidence="13 14" key="1">
    <citation type="submission" date="2024-02" db="EMBL/GenBank/DDBJ databases">
        <title>Discinaceae phylogenomics.</title>
        <authorList>
            <person name="Dirks A.C."/>
            <person name="James T.Y."/>
        </authorList>
    </citation>
    <scope>NUCLEOTIDE SEQUENCE [LARGE SCALE GENOMIC DNA]</scope>
    <source>
        <strain evidence="13 14">ACD0624</strain>
    </source>
</reference>
<dbReference type="InterPro" id="IPR002937">
    <property type="entry name" value="Amino_oxidase"/>
</dbReference>
<dbReference type="InterPro" id="IPR050464">
    <property type="entry name" value="Zeta_carotene_desat/Oxidored"/>
</dbReference>
<evidence type="ECO:0000259" key="12">
    <source>
        <dbReference type="Pfam" id="PF01593"/>
    </source>
</evidence>
<evidence type="ECO:0000256" key="9">
    <source>
        <dbReference type="ARBA" id="ARBA00023244"/>
    </source>
</evidence>
<dbReference type="EMBL" id="JBBBZM010000055">
    <property type="protein sequence ID" value="KAL0636151.1"/>
    <property type="molecule type" value="Genomic_DNA"/>
</dbReference>
<evidence type="ECO:0000256" key="1">
    <source>
        <dbReference type="ARBA" id="ARBA00002600"/>
    </source>
</evidence>
<dbReference type="InterPro" id="IPR036188">
    <property type="entry name" value="FAD/NAD-bd_sf"/>
</dbReference>
<dbReference type="NCBIfam" id="TIGR00562">
    <property type="entry name" value="proto_IX_ox"/>
    <property type="match status" value="1"/>
</dbReference>
<sequence length="440" mass="48325">MKEIRQLGLEPELLIIPKTSLAAKNRFIYYPDRLNKLPSDVLSALLSPRLPVMEGVFSGLFAEPFRKRRSSDLDDESVGSFLARRFNKNLANNLASAVLHGIYAGDVDKLSAKSLFPGLWRGEQVYGSLARSLFGGRKEELLEDQLLRTELYRDNLDICTRMGNASVYTFKKGIETLSLALARELEANPNVTIRTSHNVKGISFGAGQPFPVQVTHPTYCTHYTSLISTLSASSLASLLPSSFPSPSLSAIPAVTVLVVNLYFSTPSLLPVEGFGYLIPKSVPPSQNPEHALGVIFDSDTASTDTHPGTKVTVMMGGHYWSGRSSYPDEEAAVRMATAVLARHLRINEKPVLSNVTLQSKCIPQYHVGHDERLRRAHADLTRGFSGRVAVAGSSFGGVGLNDCIRGAREVAKKMAESEVDVTGLERWVQEERWVNKIEPK</sequence>
<comment type="catalytic activity">
    <reaction evidence="10 11">
        <text>protoporphyrinogen IX + 3 O2 = protoporphyrin IX + 3 H2O2</text>
        <dbReference type="Rhea" id="RHEA:25576"/>
        <dbReference type="ChEBI" id="CHEBI:15379"/>
        <dbReference type="ChEBI" id="CHEBI:16240"/>
        <dbReference type="ChEBI" id="CHEBI:57306"/>
        <dbReference type="ChEBI" id="CHEBI:57307"/>
        <dbReference type="EC" id="1.3.3.4"/>
    </reaction>
</comment>
<dbReference type="Gene3D" id="3.50.50.60">
    <property type="entry name" value="FAD/NAD(P)-binding domain"/>
    <property type="match status" value="1"/>
</dbReference>
<keyword evidence="6 11" id="KW-0274">FAD</keyword>
<comment type="similarity">
    <text evidence="3 11">Belongs to the protoporphyrinogen/coproporphyrinogen oxidase family. Protoporphyrinogen oxidase subfamily.</text>
</comment>
<comment type="subcellular location">
    <subcellularLocation>
        <location evidence="11">Mitochondrion inner membrane</location>
    </subcellularLocation>
</comment>
<comment type="caution">
    <text evidence="13">The sequence shown here is derived from an EMBL/GenBank/DDBJ whole genome shotgun (WGS) entry which is preliminary data.</text>
</comment>
<evidence type="ECO:0000256" key="10">
    <source>
        <dbReference type="ARBA" id="ARBA00047554"/>
    </source>
</evidence>
<dbReference type="Pfam" id="PF01593">
    <property type="entry name" value="Amino_oxidase"/>
    <property type="match status" value="1"/>
</dbReference>
<evidence type="ECO:0000313" key="13">
    <source>
        <dbReference type="EMBL" id="KAL0636151.1"/>
    </source>
</evidence>
<evidence type="ECO:0000256" key="4">
    <source>
        <dbReference type="ARBA" id="ARBA00012867"/>
    </source>
</evidence>
<accession>A0ABR3GJT8</accession>
<comment type="cofactor">
    <cofactor evidence="11">
        <name>FAD</name>
        <dbReference type="ChEBI" id="CHEBI:57692"/>
    </cofactor>
    <text evidence="11">Binds 1 FAD per subunit.</text>
</comment>
<gene>
    <name evidence="13" type="primary">HEM14</name>
    <name evidence="13" type="ORF">Q9L58_004825</name>
</gene>
<evidence type="ECO:0000256" key="11">
    <source>
        <dbReference type="RuleBase" id="RU367069"/>
    </source>
</evidence>
<evidence type="ECO:0000256" key="7">
    <source>
        <dbReference type="ARBA" id="ARBA00023002"/>
    </source>
</evidence>
<dbReference type="PANTHER" id="PTHR42923:SF3">
    <property type="entry name" value="PROTOPORPHYRINOGEN OXIDASE"/>
    <property type="match status" value="1"/>
</dbReference>